<evidence type="ECO:0008006" key="4">
    <source>
        <dbReference type="Google" id="ProtNLM"/>
    </source>
</evidence>
<gene>
    <name evidence="2" type="ORF">C9J12_05430</name>
</gene>
<dbReference type="RefSeq" id="WP_107241794.1">
    <property type="nucleotide sequence ID" value="NZ_PYMJ01000004.1"/>
</dbReference>
<dbReference type="SUPFAM" id="SSF49354">
    <property type="entry name" value="PapD-like"/>
    <property type="match status" value="1"/>
</dbReference>
<sequence length="234" mass="26157">MRWILLLFFLFSFKSFAFGVSPMTGEIDVSGRLSQQKFVVTNQFKTPLDVEITPHLLEWIEGKYNAEKETDDLMVLPDTAVLQPGETRTILIKYFGDPDVQSSKAYIIKFKQVSTNNSKNVSGTNVNMAVNFETVLTLLPNKVSSGLQISSIVKEVDGKWLVTVDNVGNKHEWAAKYSWAIGNGKDSVVFTGKDISNKLSHKFFPPRSSIQAIVDLGNEFGDSESLNIDIRDIN</sequence>
<keyword evidence="1" id="KW-0732">Signal</keyword>
<dbReference type="EMBL" id="PYMJ01000004">
    <property type="protein sequence ID" value="PSU50179.1"/>
    <property type="molecule type" value="Genomic_DNA"/>
</dbReference>
<feature type="signal peptide" evidence="1">
    <location>
        <begin position="1"/>
        <end position="17"/>
    </location>
</feature>
<dbReference type="Proteomes" id="UP000240987">
    <property type="component" value="Unassembled WGS sequence"/>
</dbReference>
<protein>
    <recommendedName>
        <fullName evidence="4">Molecular chaperone</fullName>
    </recommendedName>
</protein>
<dbReference type="InterPro" id="IPR013783">
    <property type="entry name" value="Ig-like_fold"/>
</dbReference>
<dbReference type="AlphaFoldDB" id="A0A2T3JMC2"/>
<dbReference type="InterPro" id="IPR008962">
    <property type="entry name" value="PapD-like_sf"/>
</dbReference>
<evidence type="ECO:0000313" key="2">
    <source>
        <dbReference type="EMBL" id="PSU50179.1"/>
    </source>
</evidence>
<dbReference type="OrthoDB" id="5871680at2"/>
<organism evidence="2 3">
    <name type="scientific">Photobacterium frigidiphilum</name>
    <dbReference type="NCBI Taxonomy" id="264736"/>
    <lineage>
        <taxon>Bacteria</taxon>
        <taxon>Pseudomonadati</taxon>
        <taxon>Pseudomonadota</taxon>
        <taxon>Gammaproteobacteria</taxon>
        <taxon>Vibrionales</taxon>
        <taxon>Vibrionaceae</taxon>
        <taxon>Photobacterium</taxon>
    </lineage>
</organism>
<evidence type="ECO:0000256" key="1">
    <source>
        <dbReference type="SAM" id="SignalP"/>
    </source>
</evidence>
<keyword evidence="3" id="KW-1185">Reference proteome</keyword>
<reference evidence="2 3" key="1">
    <citation type="submission" date="2018-01" db="EMBL/GenBank/DDBJ databases">
        <title>Whole genome sequencing of Histamine producing bacteria.</title>
        <authorList>
            <person name="Butler K."/>
        </authorList>
    </citation>
    <scope>NUCLEOTIDE SEQUENCE [LARGE SCALE GENOMIC DNA]</scope>
    <source>
        <strain evidence="2 3">JCM 12947</strain>
    </source>
</reference>
<name>A0A2T3JMC2_9GAMM</name>
<proteinExistence type="predicted"/>
<comment type="caution">
    <text evidence="2">The sequence shown here is derived from an EMBL/GenBank/DDBJ whole genome shotgun (WGS) entry which is preliminary data.</text>
</comment>
<feature type="chain" id="PRO_5015684441" description="Molecular chaperone" evidence="1">
    <location>
        <begin position="18"/>
        <end position="234"/>
    </location>
</feature>
<accession>A0A2T3JMC2</accession>
<evidence type="ECO:0000313" key="3">
    <source>
        <dbReference type="Proteomes" id="UP000240987"/>
    </source>
</evidence>
<dbReference type="Gene3D" id="2.60.40.10">
    <property type="entry name" value="Immunoglobulins"/>
    <property type="match status" value="1"/>
</dbReference>